<dbReference type="GO" id="GO:0000272">
    <property type="term" value="P:polysaccharide catabolic process"/>
    <property type="evidence" value="ECO:0007669"/>
    <property type="project" value="UniProtKB-KW"/>
</dbReference>
<dbReference type="Proteomes" id="UP000386847">
    <property type="component" value="Chromosome"/>
</dbReference>
<dbReference type="PANTHER" id="PTHR31983:SF0">
    <property type="entry name" value="GLUCAN ENDO-1,3-BETA-D-GLUCOSIDASE 2"/>
    <property type="match status" value="1"/>
</dbReference>
<comment type="catalytic activity">
    <reaction evidence="1">
        <text>Hydrolysis of (1-&gt;3)-beta-D-glucosidic linkages in (1-&gt;3)-beta-D-glucans.</text>
        <dbReference type="EC" id="3.2.1.39"/>
    </reaction>
</comment>
<keyword evidence="9" id="KW-0732">Signal</keyword>
<dbReference type="RefSeq" id="WP_153572389.1">
    <property type="nucleotide sequence ID" value="NZ_CP045725.1"/>
</dbReference>
<dbReference type="EMBL" id="CP045725">
    <property type="protein sequence ID" value="QGF23859.1"/>
    <property type="molecule type" value="Genomic_DNA"/>
</dbReference>
<dbReference type="Gene3D" id="2.70.98.30">
    <property type="entry name" value="Golgi alpha-mannosidase II, domain 4"/>
    <property type="match status" value="1"/>
</dbReference>
<protein>
    <recommendedName>
        <fullName evidence="3">glucan endo-1,3-beta-D-glucosidase</fullName>
        <ecNumber evidence="3">3.2.1.39</ecNumber>
    </recommendedName>
</protein>
<evidence type="ECO:0000256" key="9">
    <source>
        <dbReference type="SAM" id="SignalP"/>
    </source>
</evidence>
<keyword evidence="4" id="KW-0378">Hydrolase</keyword>
<keyword evidence="7" id="KW-0961">Cell wall biogenesis/degradation</keyword>
<evidence type="ECO:0000256" key="5">
    <source>
        <dbReference type="ARBA" id="ARBA00023277"/>
    </source>
</evidence>
<feature type="signal peptide" evidence="9">
    <location>
        <begin position="1"/>
        <end position="25"/>
    </location>
</feature>
<dbReference type="GO" id="GO:0052861">
    <property type="term" value="F:endo-1,3(4)-beta-glucanase activity"/>
    <property type="evidence" value="ECO:0007669"/>
    <property type="project" value="InterPro"/>
</dbReference>
<dbReference type="InterPro" id="IPR005200">
    <property type="entry name" value="Endo-beta-glucanase"/>
</dbReference>
<dbReference type="PANTHER" id="PTHR31983">
    <property type="entry name" value="ENDO-1,3(4)-BETA-GLUCANASE 1"/>
    <property type="match status" value="1"/>
</dbReference>
<comment type="similarity">
    <text evidence="2">Belongs to the glycosyl hydrolase 81 family.</text>
</comment>
<feature type="domain" description="Glycosyl hydrolase family 81 C-terminal" evidence="10">
    <location>
        <begin position="333"/>
        <end position="665"/>
    </location>
</feature>
<evidence type="ECO:0000259" key="10">
    <source>
        <dbReference type="Pfam" id="PF17652"/>
    </source>
</evidence>
<dbReference type="PROSITE" id="PS51257">
    <property type="entry name" value="PROKAR_LIPOPROTEIN"/>
    <property type="match status" value="1"/>
</dbReference>
<evidence type="ECO:0000313" key="11">
    <source>
        <dbReference type="EMBL" id="QGF23859.1"/>
    </source>
</evidence>
<keyword evidence="6" id="KW-0326">Glycosidase</keyword>
<dbReference type="AlphaFoldDB" id="A0A5Q2FAN1"/>
<accession>A0A5Q2FAN1</accession>
<keyword evidence="5" id="KW-0119">Carbohydrate metabolism</keyword>
<dbReference type="PROSITE" id="PS52008">
    <property type="entry name" value="GH81"/>
    <property type="match status" value="1"/>
</dbReference>
<evidence type="ECO:0000256" key="2">
    <source>
        <dbReference type="ARBA" id="ARBA00010730"/>
    </source>
</evidence>
<dbReference type="InterPro" id="IPR040720">
    <property type="entry name" value="GH81_C"/>
</dbReference>
<name>A0A5Q2FAN1_9ACTN</name>
<dbReference type="GO" id="GO:0071555">
    <property type="term" value="P:cell wall organization"/>
    <property type="evidence" value="ECO:0007669"/>
    <property type="project" value="UniProtKB-KW"/>
</dbReference>
<feature type="chain" id="PRO_5024275153" description="glucan endo-1,3-beta-D-glucosidase" evidence="9">
    <location>
        <begin position="26"/>
        <end position="671"/>
    </location>
</feature>
<evidence type="ECO:0000256" key="4">
    <source>
        <dbReference type="ARBA" id="ARBA00022801"/>
    </source>
</evidence>
<evidence type="ECO:0000256" key="7">
    <source>
        <dbReference type="ARBA" id="ARBA00023316"/>
    </source>
</evidence>
<dbReference type="EC" id="3.2.1.39" evidence="3"/>
<dbReference type="GO" id="GO:0042973">
    <property type="term" value="F:glucan endo-1,3-beta-D-glucosidase activity"/>
    <property type="evidence" value="ECO:0007669"/>
    <property type="project" value="UniProtKB-EC"/>
</dbReference>
<evidence type="ECO:0000256" key="6">
    <source>
        <dbReference type="ARBA" id="ARBA00023295"/>
    </source>
</evidence>
<evidence type="ECO:0000313" key="12">
    <source>
        <dbReference type="Proteomes" id="UP000386847"/>
    </source>
</evidence>
<keyword evidence="12" id="KW-1185">Reference proteome</keyword>
<evidence type="ECO:0000256" key="8">
    <source>
        <dbReference type="ARBA" id="ARBA00023326"/>
    </source>
</evidence>
<organism evidence="11 12">
    <name type="scientific">Raineyella fluvialis</name>
    <dbReference type="NCBI Taxonomy" id="2662261"/>
    <lineage>
        <taxon>Bacteria</taxon>
        <taxon>Bacillati</taxon>
        <taxon>Actinomycetota</taxon>
        <taxon>Actinomycetes</taxon>
        <taxon>Propionibacteriales</taxon>
        <taxon>Propionibacteriaceae</taxon>
        <taxon>Raineyella</taxon>
    </lineage>
</organism>
<dbReference type="KEGG" id="rain:Rai3103_09430"/>
<keyword evidence="8" id="KW-0624">Polysaccharide degradation</keyword>
<evidence type="ECO:0000256" key="1">
    <source>
        <dbReference type="ARBA" id="ARBA00000382"/>
    </source>
</evidence>
<reference evidence="11 12" key="1">
    <citation type="submission" date="2019-10" db="EMBL/GenBank/DDBJ databases">
        <title>Genomic analysis of Raineyella sp. CBA3103.</title>
        <authorList>
            <person name="Roh S.W."/>
        </authorList>
    </citation>
    <scope>NUCLEOTIDE SEQUENCE [LARGE SCALE GENOMIC DNA]</scope>
    <source>
        <strain evidence="11 12">CBA3103</strain>
    </source>
</reference>
<sequence>MRRSGRRVPTALAALLVMGLMAACAGPADTPGSGQAAFPTDRVAGLVAGVAQRDGKDLTTARLAAGLVPPTNRWFSGLVFGARPQPVYPLPTSFALSATGFSFGLPTLTTTPRTIMGSHTPDVTVDLGAGVDWRVSGYDELGVSIEARRGATLVGTVHLVQGSPFISYSSATPHQVRLSTSFGAEGQDRSATVGRTTYGLTTDAATVNGATLDLGTGGRATWFPVATGATVQGMARLAADPVTETSAAYRVDQRSVTTTLHYATHDGGATAFATLPHQRAGLDHGMACGLGTYASIFGEMTLCSGHDLTWTTPRDAARAGLDLAALSDGEKQELRQSLTVDVAASKSYPADTYFGGKALYRDAMLLQIARQLGANEQADRLKERVAGQLRRWTDPQGCIRRDSFCFTYDTRNRGVVGMTPSFGSDEYNDHHFHYGYFLYAAGVVAAGDRDLASQLTPVMDLLAADIASSEQTDRFPRRRTFDAYASHSWASGTAPFADGNNQESSSEAVTAWAGLTLWARASHNSGLEQQSTWMQALEASSATAYWTDFDRAAAPYQGFQHQVIPLNFGGKRDYATWFSPEPAAALSILLLPMSPSSDHLAADPRRIMDNLAEATATKGYQQQYGDYLLMYRSLAGRAEQQSALAAARRLPAQFIDDGDSRTYLLAFIMSR</sequence>
<dbReference type="Pfam" id="PF17652">
    <property type="entry name" value="Glyco_hydro81C"/>
    <property type="match status" value="1"/>
</dbReference>
<gene>
    <name evidence="11" type="ORF">Rai3103_09430</name>
</gene>
<evidence type="ECO:0000256" key="3">
    <source>
        <dbReference type="ARBA" id="ARBA00012780"/>
    </source>
</evidence>
<proteinExistence type="inferred from homology"/>